<comment type="caution">
    <text evidence="4">The sequence shown here is derived from an EMBL/GenBank/DDBJ whole genome shotgun (WGS) entry which is preliminary data.</text>
</comment>
<dbReference type="Proteomes" id="UP001305414">
    <property type="component" value="Unassembled WGS sequence"/>
</dbReference>
<dbReference type="EMBL" id="JAWHQM010000003">
    <property type="protein sequence ID" value="KAK5626565.1"/>
    <property type="molecule type" value="Genomic_DNA"/>
</dbReference>
<dbReference type="InterPro" id="IPR050278">
    <property type="entry name" value="Serine_Prot_S9B/DPPIV"/>
</dbReference>
<evidence type="ECO:0000259" key="3">
    <source>
        <dbReference type="Pfam" id="PF00326"/>
    </source>
</evidence>
<dbReference type="PANTHER" id="PTHR11731:SF162">
    <property type="entry name" value="DIPEPTIDYL PEPTIDASE 4-RELATED"/>
    <property type="match status" value="1"/>
</dbReference>
<proteinExistence type="predicted"/>
<evidence type="ECO:0000256" key="2">
    <source>
        <dbReference type="ARBA" id="ARBA00022801"/>
    </source>
</evidence>
<dbReference type="InterPro" id="IPR029058">
    <property type="entry name" value="AB_hydrolase_fold"/>
</dbReference>
<keyword evidence="5" id="KW-1185">Reference proteome</keyword>
<evidence type="ECO:0000256" key="1">
    <source>
        <dbReference type="ARBA" id="ARBA00022670"/>
    </source>
</evidence>
<dbReference type="GO" id="GO:0005886">
    <property type="term" value="C:plasma membrane"/>
    <property type="evidence" value="ECO:0007669"/>
    <property type="project" value="TreeGrafter"/>
</dbReference>
<organism evidence="4 5">
    <name type="scientific">Xylaria bambusicola</name>
    <dbReference type="NCBI Taxonomy" id="326684"/>
    <lineage>
        <taxon>Eukaryota</taxon>
        <taxon>Fungi</taxon>
        <taxon>Dikarya</taxon>
        <taxon>Ascomycota</taxon>
        <taxon>Pezizomycotina</taxon>
        <taxon>Sordariomycetes</taxon>
        <taxon>Xylariomycetidae</taxon>
        <taxon>Xylariales</taxon>
        <taxon>Xylariaceae</taxon>
        <taxon>Xylaria</taxon>
    </lineage>
</organism>
<dbReference type="SUPFAM" id="SSF53474">
    <property type="entry name" value="alpha/beta-Hydrolases"/>
    <property type="match status" value="1"/>
</dbReference>
<dbReference type="GO" id="GO:0008239">
    <property type="term" value="F:dipeptidyl-peptidase activity"/>
    <property type="evidence" value="ECO:0007669"/>
    <property type="project" value="TreeGrafter"/>
</dbReference>
<dbReference type="PANTHER" id="PTHR11731">
    <property type="entry name" value="PROTEASE FAMILY S9B,C DIPEPTIDYL-PEPTIDASE IV-RELATED"/>
    <property type="match status" value="1"/>
</dbReference>
<keyword evidence="1" id="KW-0645">Protease</keyword>
<dbReference type="InterPro" id="IPR001375">
    <property type="entry name" value="Peptidase_S9_cat"/>
</dbReference>
<reference evidence="4 5" key="1">
    <citation type="submission" date="2023-10" db="EMBL/GenBank/DDBJ databases">
        <title>Draft genome sequence of Xylaria bambusicola isolate GMP-LS, the root and basal stem rot pathogen of sugarcane in Indonesia.</title>
        <authorList>
            <person name="Selvaraj P."/>
            <person name="Muralishankar V."/>
            <person name="Muruganantham S."/>
            <person name="Sp S."/>
            <person name="Haryani S."/>
            <person name="Lau K.J.X."/>
            <person name="Naqvi N.I."/>
        </authorList>
    </citation>
    <scope>NUCLEOTIDE SEQUENCE [LARGE SCALE GENOMIC DNA]</scope>
    <source>
        <strain evidence="4">GMP-LS</strain>
    </source>
</reference>
<dbReference type="GO" id="GO:0008236">
    <property type="term" value="F:serine-type peptidase activity"/>
    <property type="evidence" value="ECO:0007669"/>
    <property type="project" value="InterPro"/>
</dbReference>
<gene>
    <name evidence="4" type="ORF">RRF57_002280</name>
</gene>
<keyword evidence="2" id="KW-0378">Hydrolase</keyword>
<evidence type="ECO:0000313" key="4">
    <source>
        <dbReference type="EMBL" id="KAK5626565.1"/>
    </source>
</evidence>
<dbReference type="Pfam" id="PF00326">
    <property type="entry name" value="Peptidase_S9"/>
    <property type="match status" value="1"/>
</dbReference>
<dbReference type="GO" id="GO:0006508">
    <property type="term" value="P:proteolysis"/>
    <property type="evidence" value="ECO:0007669"/>
    <property type="project" value="UniProtKB-KW"/>
</dbReference>
<name>A0AAN7U642_9PEZI</name>
<sequence>MALIVAPVSDWRFYDSMYTERYMKTSQMNPDGYAKTAVRNAEGFKNIAGGFTIMHGLGDDNVHYQNTAALVDLLVGEGVPPSKMQWRAYTDSDHSINYNGARTYLYKEMTQRLFQEKRRSNETLAHQWTKKGMPGLF</sequence>
<accession>A0AAN7U642</accession>
<protein>
    <recommendedName>
        <fullName evidence="3">Peptidase S9 prolyl oligopeptidase catalytic domain-containing protein</fullName>
    </recommendedName>
</protein>
<evidence type="ECO:0000313" key="5">
    <source>
        <dbReference type="Proteomes" id="UP001305414"/>
    </source>
</evidence>
<feature type="domain" description="Peptidase S9 prolyl oligopeptidase catalytic" evidence="3">
    <location>
        <begin position="2"/>
        <end position="110"/>
    </location>
</feature>
<dbReference type="Gene3D" id="3.40.50.1820">
    <property type="entry name" value="alpha/beta hydrolase"/>
    <property type="match status" value="1"/>
</dbReference>
<dbReference type="AlphaFoldDB" id="A0AAN7U642"/>